<sequence length="119" mass="13369">MLSIEIDSLFEGIDLNPRTRFEELNAGSFPLYHGTCRESHPGSVTPRWTEHKAQIQDIVLVGGSTRFPEVEKLLQHFFNGKEVKKYINHDEAVAYGAAVQTAILQGVKSEAVQDLQKMN</sequence>
<dbReference type="KEGG" id="dpx:DAPPUDRAFT_265325"/>
<comment type="similarity">
    <text evidence="1">Belongs to the heat shock protein 70 family.</text>
</comment>
<evidence type="ECO:0000256" key="1">
    <source>
        <dbReference type="ARBA" id="ARBA00007381"/>
    </source>
</evidence>
<dbReference type="Gene3D" id="3.90.640.10">
    <property type="entry name" value="Actin, Chain A, domain 4"/>
    <property type="match status" value="1"/>
</dbReference>
<keyword evidence="3" id="KW-0067">ATP-binding</keyword>
<evidence type="ECO:0000313" key="4">
    <source>
        <dbReference type="EMBL" id="EFX65033.1"/>
    </source>
</evidence>
<dbReference type="PhylomeDB" id="E9HT97"/>
<keyword evidence="2" id="KW-0547">Nucleotide-binding</keyword>
<dbReference type="Gene3D" id="3.30.420.40">
    <property type="match status" value="2"/>
</dbReference>
<dbReference type="GO" id="GO:0005524">
    <property type="term" value="F:ATP binding"/>
    <property type="evidence" value="ECO:0007669"/>
    <property type="project" value="UniProtKB-KW"/>
</dbReference>
<keyword evidence="5" id="KW-1185">Reference proteome</keyword>
<protein>
    <submittedName>
        <fullName evidence="4">Uncharacterized protein</fullName>
    </submittedName>
</protein>
<evidence type="ECO:0000313" key="5">
    <source>
        <dbReference type="Proteomes" id="UP000000305"/>
    </source>
</evidence>
<dbReference type="PANTHER" id="PTHR19375">
    <property type="entry name" value="HEAT SHOCK PROTEIN 70KDA"/>
    <property type="match status" value="1"/>
</dbReference>
<dbReference type="InterPro" id="IPR013126">
    <property type="entry name" value="Hsp_70_fam"/>
</dbReference>
<evidence type="ECO:0000256" key="2">
    <source>
        <dbReference type="ARBA" id="ARBA00022741"/>
    </source>
</evidence>
<dbReference type="eggNOG" id="KOG0101">
    <property type="taxonomic scope" value="Eukaryota"/>
</dbReference>
<dbReference type="Proteomes" id="UP000000305">
    <property type="component" value="Unassembled WGS sequence"/>
</dbReference>
<reference evidence="4 5" key="1">
    <citation type="journal article" date="2011" name="Science">
        <title>The ecoresponsive genome of Daphnia pulex.</title>
        <authorList>
            <person name="Colbourne J.K."/>
            <person name="Pfrender M.E."/>
            <person name="Gilbert D."/>
            <person name="Thomas W.K."/>
            <person name="Tucker A."/>
            <person name="Oakley T.H."/>
            <person name="Tokishita S."/>
            <person name="Aerts A."/>
            <person name="Arnold G.J."/>
            <person name="Basu M.K."/>
            <person name="Bauer D.J."/>
            <person name="Caceres C.E."/>
            <person name="Carmel L."/>
            <person name="Casola C."/>
            <person name="Choi J.H."/>
            <person name="Detter J.C."/>
            <person name="Dong Q."/>
            <person name="Dusheyko S."/>
            <person name="Eads B.D."/>
            <person name="Frohlich T."/>
            <person name="Geiler-Samerotte K.A."/>
            <person name="Gerlach D."/>
            <person name="Hatcher P."/>
            <person name="Jogdeo S."/>
            <person name="Krijgsveld J."/>
            <person name="Kriventseva E.V."/>
            <person name="Kultz D."/>
            <person name="Laforsch C."/>
            <person name="Lindquist E."/>
            <person name="Lopez J."/>
            <person name="Manak J.R."/>
            <person name="Muller J."/>
            <person name="Pangilinan J."/>
            <person name="Patwardhan R.P."/>
            <person name="Pitluck S."/>
            <person name="Pritham E.J."/>
            <person name="Rechtsteiner A."/>
            <person name="Rho M."/>
            <person name="Rogozin I.B."/>
            <person name="Sakarya O."/>
            <person name="Salamov A."/>
            <person name="Schaack S."/>
            <person name="Shapiro H."/>
            <person name="Shiga Y."/>
            <person name="Skalitzky C."/>
            <person name="Smith Z."/>
            <person name="Souvorov A."/>
            <person name="Sung W."/>
            <person name="Tang Z."/>
            <person name="Tsuchiya D."/>
            <person name="Tu H."/>
            <person name="Vos H."/>
            <person name="Wang M."/>
            <person name="Wolf Y.I."/>
            <person name="Yamagata H."/>
            <person name="Yamada T."/>
            <person name="Ye Y."/>
            <person name="Shaw J.R."/>
            <person name="Andrews J."/>
            <person name="Crease T.J."/>
            <person name="Tang H."/>
            <person name="Lucas S.M."/>
            <person name="Robertson H.M."/>
            <person name="Bork P."/>
            <person name="Koonin E.V."/>
            <person name="Zdobnov E.M."/>
            <person name="Grigoriev I.V."/>
            <person name="Lynch M."/>
            <person name="Boore J.L."/>
        </authorList>
    </citation>
    <scope>NUCLEOTIDE SEQUENCE [LARGE SCALE GENOMIC DNA]</scope>
</reference>
<dbReference type="GO" id="GO:0140662">
    <property type="term" value="F:ATP-dependent protein folding chaperone"/>
    <property type="evidence" value="ECO:0007669"/>
    <property type="project" value="InterPro"/>
</dbReference>
<accession>E9HT97</accession>
<dbReference type="AlphaFoldDB" id="E9HT97"/>
<dbReference type="PRINTS" id="PR00301">
    <property type="entry name" value="HEATSHOCK70"/>
</dbReference>
<organism evidence="4 5">
    <name type="scientific">Daphnia pulex</name>
    <name type="common">Water flea</name>
    <dbReference type="NCBI Taxonomy" id="6669"/>
    <lineage>
        <taxon>Eukaryota</taxon>
        <taxon>Metazoa</taxon>
        <taxon>Ecdysozoa</taxon>
        <taxon>Arthropoda</taxon>
        <taxon>Crustacea</taxon>
        <taxon>Branchiopoda</taxon>
        <taxon>Diplostraca</taxon>
        <taxon>Cladocera</taxon>
        <taxon>Anomopoda</taxon>
        <taxon>Daphniidae</taxon>
        <taxon>Daphnia</taxon>
    </lineage>
</organism>
<dbReference type="Pfam" id="PF00012">
    <property type="entry name" value="HSP70"/>
    <property type="match status" value="1"/>
</dbReference>
<dbReference type="OrthoDB" id="8043844at2759"/>
<name>E9HT97_DAPPU</name>
<dbReference type="STRING" id="6669.E9HT97"/>
<dbReference type="EMBL" id="GL732767">
    <property type="protein sequence ID" value="EFX65033.1"/>
    <property type="molecule type" value="Genomic_DNA"/>
</dbReference>
<gene>
    <name evidence="4" type="ORF">DAPPUDRAFT_265325</name>
</gene>
<dbReference type="InParanoid" id="E9HT97"/>
<dbReference type="InterPro" id="IPR043129">
    <property type="entry name" value="ATPase_NBD"/>
</dbReference>
<proteinExistence type="inferred from homology"/>
<evidence type="ECO:0000256" key="3">
    <source>
        <dbReference type="ARBA" id="ARBA00022840"/>
    </source>
</evidence>
<dbReference type="HOGENOM" id="CLU_005965_9_3_1"/>
<dbReference type="SUPFAM" id="SSF53067">
    <property type="entry name" value="Actin-like ATPase domain"/>
    <property type="match status" value="1"/>
</dbReference>